<dbReference type="PROSITE" id="PS51704">
    <property type="entry name" value="GP_PDE"/>
    <property type="match status" value="1"/>
</dbReference>
<sequence>MNKPLIFGHRGTPATLPENTMAGFTSAIAAGADGIELDVFLTRDGIPVVTHNPRLLPDTTKGPDGQWLDEVGPEIASLSLSELQGFDVGACRPGGPHAEKHLNQQAQGFTPVPTLDDVLSMVAKAPRPVRVLVELKHTPDSEIAPEAFVAAAAEVVSRHDLMAQSAVHAFNWQILRAAAKLAPDWARSHLSCSRASYPDGSLYDGSPWLDGLSHDPDVMLPQLAERGARNWSPFYKDLTPEALALAQSLEMTVMTWTVNGDATIQSELARGVDGIVTDAPATAVALRDKVD</sequence>
<evidence type="ECO:0000259" key="1">
    <source>
        <dbReference type="PROSITE" id="PS51704"/>
    </source>
</evidence>
<accession>A0A843YCD2</accession>
<reference evidence="2 3" key="1">
    <citation type="submission" date="2019-10" db="EMBL/GenBank/DDBJ databases">
        <title>Epibacterium sp. nov., isolated from seawater.</title>
        <authorList>
            <person name="Zhang X."/>
            <person name="Li N."/>
        </authorList>
    </citation>
    <scope>NUCLEOTIDE SEQUENCE [LARGE SCALE GENOMIC DNA]</scope>
    <source>
        <strain evidence="2 3">SM1979</strain>
    </source>
</reference>
<dbReference type="Proteomes" id="UP000444174">
    <property type="component" value="Unassembled WGS sequence"/>
</dbReference>
<dbReference type="Gene3D" id="3.20.20.190">
    <property type="entry name" value="Phosphatidylinositol (PI) phosphodiesterase"/>
    <property type="match status" value="1"/>
</dbReference>
<dbReference type="PANTHER" id="PTHR46211:SF14">
    <property type="entry name" value="GLYCEROPHOSPHODIESTER PHOSPHODIESTERASE"/>
    <property type="match status" value="1"/>
</dbReference>
<dbReference type="InterPro" id="IPR017946">
    <property type="entry name" value="PLC-like_Pdiesterase_TIM-brl"/>
</dbReference>
<dbReference type="AlphaFoldDB" id="A0A843YCD2"/>
<dbReference type="GO" id="GO:0008081">
    <property type="term" value="F:phosphoric diester hydrolase activity"/>
    <property type="evidence" value="ECO:0007669"/>
    <property type="project" value="InterPro"/>
</dbReference>
<name>A0A843YCD2_9RHOB</name>
<evidence type="ECO:0000313" key="3">
    <source>
        <dbReference type="Proteomes" id="UP000444174"/>
    </source>
</evidence>
<organism evidence="2 3">
    <name type="scientific">Tritonibacter litoralis</name>
    <dbReference type="NCBI Taxonomy" id="2662264"/>
    <lineage>
        <taxon>Bacteria</taxon>
        <taxon>Pseudomonadati</taxon>
        <taxon>Pseudomonadota</taxon>
        <taxon>Alphaproteobacteria</taxon>
        <taxon>Rhodobacterales</taxon>
        <taxon>Paracoccaceae</taxon>
        <taxon>Tritonibacter</taxon>
    </lineage>
</organism>
<dbReference type="RefSeq" id="WP_153215545.1">
    <property type="nucleotide sequence ID" value="NZ_WIBF01000004.1"/>
</dbReference>
<dbReference type="InterPro" id="IPR030395">
    <property type="entry name" value="GP_PDE_dom"/>
</dbReference>
<comment type="caution">
    <text evidence="2">The sequence shown here is derived from an EMBL/GenBank/DDBJ whole genome shotgun (WGS) entry which is preliminary data.</text>
</comment>
<dbReference type="GO" id="GO:0006629">
    <property type="term" value="P:lipid metabolic process"/>
    <property type="evidence" value="ECO:0007669"/>
    <property type="project" value="InterPro"/>
</dbReference>
<evidence type="ECO:0000313" key="2">
    <source>
        <dbReference type="EMBL" id="MQQ08611.1"/>
    </source>
</evidence>
<dbReference type="EMBL" id="WIBF01000004">
    <property type="protein sequence ID" value="MQQ08611.1"/>
    <property type="molecule type" value="Genomic_DNA"/>
</dbReference>
<keyword evidence="3" id="KW-1185">Reference proteome</keyword>
<dbReference type="SUPFAM" id="SSF51695">
    <property type="entry name" value="PLC-like phosphodiesterases"/>
    <property type="match status" value="1"/>
</dbReference>
<gene>
    <name evidence="2" type="ORF">GFB49_09125</name>
</gene>
<feature type="domain" description="GP-PDE" evidence="1">
    <location>
        <begin position="4"/>
        <end position="287"/>
    </location>
</feature>
<dbReference type="Pfam" id="PF03009">
    <property type="entry name" value="GDPD"/>
    <property type="match status" value="1"/>
</dbReference>
<dbReference type="PANTHER" id="PTHR46211">
    <property type="entry name" value="GLYCEROPHOSPHORYL DIESTER PHOSPHODIESTERASE"/>
    <property type="match status" value="1"/>
</dbReference>
<proteinExistence type="predicted"/>
<protein>
    <recommendedName>
        <fullName evidence="1">GP-PDE domain-containing protein</fullName>
    </recommendedName>
</protein>